<dbReference type="PRINTS" id="PR00421">
    <property type="entry name" value="THIOREDOXIN"/>
</dbReference>
<evidence type="ECO:0000259" key="8">
    <source>
        <dbReference type="PROSITE" id="PS51352"/>
    </source>
</evidence>
<keyword evidence="7" id="KW-0732">Signal</keyword>
<proteinExistence type="predicted"/>
<evidence type="ECO:0000313" key="10">
    <source>
        <dbReference type="Proteomes" id="UP001165060"/>
    </source>
</evidence>
<organism evidence="9 10">
    <name type="scientific">Tetraparma gracilis</name>
    <dbReference type="NCBI Taxonomy" id="2962635"/>
    <lineage>
        <taxon>Eukaryota</taxon>
        <taxon>Sar</taxon>
        <taxon>Stramenopiles</taxon>
        <taxon>Ochrophyta</taxon>
        <taxon>Bolidophyceae</taxon>
        <taxon>Parmales</taxon>
        <taxon>Triparmaceae</taxon>
        <taxon>Tetraparma</taxon>
    </lineage>
</organism>
<dbReference type="PROSITE" id="PS51352">
    <property type="entry name" value="THIOREDOXIN_2"/>
    <property type="match status" value="1"/>
</dbReference>
<dbReference type="PANTHER" id="PTHR46426:SF1">
    <property type="entry name" value="PROTEIN DISULFIDE-ISOMERASE TMX3"/>
    <property type="match status" value="1"/>
</dbReference>
<dbReference type="PANTHER" id="PTHR46426">
    <property type="entry name" value="PROTEIN DISULFIDE-ISOMERASE TMX3"/>
    <property type="match status" value="1"/>
</dbReference>
<evidence type="ECO:0000256" key="5">
    <source>
        <dbReference type="ARBA" id="ARBA00045246"/>
    </source>
</evidence>
<comment type="caution">
    <text evidence="9">The sequence shown here is derived from an EMBL/GenBank/DDBJ whole genome shotgun (WGS) entry which is preliminary data.</text>
</comment>
<sequence length="404" mass="42113">MRSVLGILFLAAASSATPFVGEVTVLTSASAPGILSTSSALWLLDFYAPWCGHCKKLAPVLDQVAAEIKLGGERAPPLAIGTVDATVHKELASEHSVKGYPTLLAYRDGEYTKYQGGRSREAILEWAQRMSGPAVQEAASAEAFAQKLPKGGVGFVLVGGAEEERAAYSTFAKANQAKMTFAAAPGAGAQLCKAEPSEPAVCAAFDGGGIGAFVAANEMPLVTPISSETFGTFTGGPKPLVLVSLPGGTLGGKEEAVRELARGSGDFAFGTVDYSRFKSWVEGFGEVKGGEGYAAWIWDKKNEMYYPAGGGWEAEGLGGLGEALGAFKAGGLEGFKYEQKRPKSGVMGAVDLFKDNLPWSLLVLVPFGLVFVMVFVLDDGSEQVAKKAEGAAEGEGEGEAKKDK</sequence>
<keyword evidence="4 6" id="KW-0472">Membrane</keyword>
<protein>
    <recommendedName>
        <fullName evidence="8">Thioredoxin domain-containing protein</fullName>
    </recommendedName>
</protein>
<dbReference type="Gene3D" id="3.40.30.10">
    <property type="entry name" value="Glutaredoxin"/>
    <property type="match status" value="1"/>
</dbReference>
<dbReference type="Pfam" id="PF00085">
    <property type="entry name" value="Thioredoxin"/>
    <property type="match status" value="1"/>
</dbReference>
<comment type="subcellular location">
    <subcellularLocation>
        <location evidence="1">Endoplasmic reticulum membrane</location>
        <topology evidence="1">Single-pass membrane protein</topology>
    </subcellularLocation>
</comment>
<keyword evidence="3 6" id="KW-1133">Transmembrane helix</keyword>
<comment type="function">
    <text evidence="5">Probable disulfide isomerase, which participates in the folding of proteins containing disulfide bonds. May act as a dithiol oxidase. Acts as a regulator of endoplasmic reticulum-mitochondria contact sites via its ability to regulate redox signals.</text>
</comment>
<feature type="chain" id="PRO_5046537629" description="Thioredoxin domain-containing protein" evidence="7">
    <location>
        <begin position="17"/>
        <end position="404"/>
    </location>
</feature>
<evidence type="ECO:0000313" key="9">
    <source>
        <dbReference type="EMBL" id="GMI32041.1"/>
    </source>
</evidence>
<dbReference type="InterPro" id="IPR013766">
    <property type="entry name" value="Thioredoxin_domain"/>
</dbReference>
<evidence type="ECO:0000256" key="6">
    <source>
        <dbReference type="SAM" id="Phobius"/>
    </source>
</evidence>
<accession>A0ABQ6MTJ6</accession>
<dbReference type="InterPro" id="IPR017937">
    <property type="entry name" value="Thioredoxin_CS"/>
</dbReference>
<feature type="domain" description="Thioredoxin" evidence="8">
    <location>
        <begin position="5"/>
        <end position="132"/>
    </location>
</feature>
<evidence type="ECO:0000256" key="7">
    <source>
        <dbReference type="SAM" id="SignalP"/>
    </source>
</evidence>
<dbReference type="PROSITE" id="PS00194">
    <property type="entry name" value="THIOREDOXIN_1"/>
    <property type="match status" value="1"/>
</dbReference>
<keyword evidence="2 6" id="KW-0812">Transmembrane</keyword>
<reference evidence="9 10" key="1">
    <citation type="journal article" date="2023" name="Commun. Biol.">
        <title>Genome analysis of Parmales, the sister group of diatoms, reveals the evolutionary specialization of diatoms from phago-mixotrophs to photoautotrophs.</title>
        <authorList>
            <person name="Ban H."/>
            <person name="Sato S."/>
            <person name="Yoshikawa S."/>
            <person name="Yamada K."/>
            <person name="Nakamura Y."/>
            <person name="Ichinomiya M."/>
            <person name="Sato N."/>
            <person name="Blanc-Mathieu R."/>
            <person name="Endo H."/>
            <person name="Kuwata A."/>
            <person name="Ogata H."/>
        </authorList>
    </citation>
    <scope>NUCLEOTIDE SEQUENCE [LARGE SCALE GENOMIC DNA]</scope>
</reference>
<feature type="signal peptide" evidence="7">
    <location>
        <begin position="1"/>
        <end position="16"/>
    </location>
</feature>
<evidence type="ECO:0000256" key="3">
    <source>
        <dbReference type="ARBA" id="ARBA00022989"/>
    </source>
</evidence>
<dbReference type="SUPFAM" id="SSF52833">
    <property type="entry name" value="Thioredoxin-like"/>
    <property type="match status" value="1"/>
</dbReference>
<name>A0ABQ6MTJ6_9STRA</name>
<dbReference type="InterPro" id="IPR052250">
    <property type="entry name" value="PDI_TMX3"/>
</dbReference>
<dbReference type="InterPro" id="IPR036249">
    <property type="entry name" value="Thioredoxin-like_sf"/>
</dbReference>
<keyword evidence="10" id="KW-1185">Reference proteome</keyword>
<feature type="transmembrane region" description="Helical" evidence="6">
    <location>
        <begin position="357"/>
        <end position="377"/>
    </location>
</feature>
<dbReference type="Proteomes" id="UP001165060">
    <property type="component" value="Unassembled WGS sequence"/>
</dbReference>
<dbReference type="EMBL" id="BRYB01001724">
    <property type="protein sequence ID" value="GMI32041.1"/>
    <property type="molecule type" value="Genomic_DNA"/>
</dbReference>
<evidence type="ECO:0000256" key="4">
    <source>
        <dbReference type="ARBA" id="ARBA00023136"/>
    </source>
</evidence>
<evidence type="ECO:0000256" key="1">
    <source>
        <dbReference type="ARBA" id="ARBA00004389"/>
    </source>
</evidence>
<dbReference type="CDD" id="cd02961">
    <property type="entry name" value="PDI_a_family"/>
    <property type="match status" value="1"/>
</dbReference>
<gene>
    <name evidence="9" type="ORF">TeGR_g9699</name>
</gene>
<evidence type="ECO:0000256" key="2">
    <source>
        <dbReference type="ARBA" id="ARBA00022692"/>
    </source>
</evidence>